<evidence type="ECO:0000256" key="3">
    <source>
        <dbReference type="ARBA" id="ARBA00022676"/>
    </source>
</evidence>
<keyword evidence="8" id="KW-1185">Reference proteome</keyword>
<dbReference type="InterPro" id="IPR000836">
    <property type="entry name" value="PRTase_dom"/>
</dbReference>
<dbReference type="Gene3D" id="3.40.50.2020">
    <property type="match status" value="1"/>
</dbReference>
<evidence type="ECO:0000313" key="8">
    <source>
        <dbReference type="Proteomes" id="UP000765003"/>
    </source>
</evidence>
<organism evidence="7 8">
    <name type="scientific">Sulfobacillus acidophilus</name>
    <dbReference type="NCBI Taxonomy" id="53633"/>
    <lineage>
        <taxon>Bacteria</taxon>
        <taxon>Bacillati</taxon>
        <taxon>Bacillota</taxon>
        <taxon>Clostridia</taxon>
        <taxon>Eubacteriales</taxon>
        <taxon>Clostridiales Family XVII. Incertae Sedis</taxon>
        <taxon>Sulfobacillus</taxon>
    </lineage>
</organism>
<dbReference type="GO" id="GO:0004588">
    <property type="term" value="F:orotate phosphoribosyltransferase activity"/>
    <property type="evidence" value="ECO:0007669"/>
    <property type="project" value="UniProtKB-EC"/>
</dbReference>
<feature type="binding site" description="in other chain" evidence="6">
    <location>
        <begin position="134"/>
        <end position="142"/>
    </location>
    <ligand>
        <name>5-phospho-alpha-D-ribose 1-diphosphate</name>
        <dbReference type="ChEBI" id="CHEBI:58017"/>
        <note>ligand shared between dimeric partners</note>
    </ligand>
</feature>
<comment type="function">
    <text evidence="6">Catalyzes the transfer of a ribosyl phosphate group from 5-phosphoribose 1-diphosphate to orotate, leading to the formation of orotidine monophosphate (OMP).</text>
</comment>
<dbReference type="EC" id="2.4.2.10" evidence="2 6"/>
<feature type="binding site" evidence="6">
    <location>
        <position position="138"/>
    </location>
    <ligand>
        <name>orotate</name>
        <dbReference type="ChEBI" id="CHEBI:30839"/>
    </ligand>
</feature>
<feature type="binding site" evidence="6">
    <location>
        <position position="166"/>
    </location>
    <ligand>
        <name>orotate</name>
        <dbReference type="ChEBI" id="CHEBI:30839"/>
    </ligand>
</feature>
<evidence type="ECO:0000256" key="4">
    <source>
        <dbReference type="ARBA" id="ARBA00022679"/>
    </source>
</evidence>
<gene>
    <name evidence="6 7" type="primary">pyrE</name>
    <name evidence="7" type="ORF">JYT19_01160</name>
</gene>
<proteinExistence type="inferred from homology"/>
<dbReference type="Proteomes" id="UP000765003">
    <property type="component" value="Unassembled WGS sequence"/>
</dbReference>
<dbReference type="PANTHER" id="PTHR19278">
    <property type="entry name" value="OROTATE PHOSPHORIBOSYLTRANSFERASE"/>
    <property type="match status" value="1"/>
</dbReference>
<dbReference type="CDD" id="cd06223">
    <property type="entry name" value="PRTases_typeI"/>
    <property type="match status" value="1"/>
</dbReference>
<dbReference type="InterPro" id="IPR023031">
    <property type="entry name" value="OPRT"/>
</dbReference>
<comment type="caution">
    <text evidence="7">The sequence shown here is derived from an EMBL/GenBank/DDBJ whole genome shotgun (WGS) entry which is preliminary data.</text>
</comment>
<feature type="binding site" evidence="6">
    <location>
        <position position="110"/>
    </location>
    <ligand>
        <name>5-phospho-alpha-D-ribose 1-diphosphate</name>
        <dbReference type="ChEBI" id="CHEBI:58017"/>
        <note>ligand shared between dimeric partners</note>
    </ligand>
</feature>
<keyword evidence="3 6" id="KW-0328">Glycosyltransferase</keyword>
<feature type="binding site" description="in other chain" evidence="6">
    <location>
        <position position="107"/>
    </location>
    <ligand>
        <name>5-phospho-alpha-D-ribose 1-diphosphate</name>
        <dbReference type="ChEBI" id="CHEBI:58017"/>
        <note>ligand shared between dimeric partners</note>
    </ligand>
</feature>
<evidence type="ECO:0000256" key="1">
    <source>
        <dbReference type="ARBA" id="ARBA00004889"/>
    </source>
</evidence>
<dbReference type="InterPro" id="IPR004467">
    <property type="entry name" value="Or_phspho_trans_dom"/>
</dbReference>
<dbReference type="PANTHER" id="PTHR19278:SF9">
    <property type="entry name" value="URIDINE 5'-MONOPHOSPHATE SYNTHASE"/>
    <property type="match status" value="1"/>
</dbReference>
<accession>A0ABS3AWA6</accession>
<keyword evidence="4 6" id="KW-0808">Transferase</keyword>
<comment type="catalytic activity">
    <reaction evidence="6">
        <text>orotidine 5'-phosphate + diphosphate = orotate + 5-phospho-alpha-D-ribose 1-diphosphate</text>
        <dbReference type="Rhea" id="RHEA:10380"/>
        <dbReference type="ChEBI" id="CHEBI:30839"/>
        <dbReference type="ChEBI" id="CHEBI:33019"/>
        <dbReference type="ChEBI" id="CHEBI:57538"/>
        <dbReference type="ChEBI" id="CHEBI:58017"/>
        <dbReference type="EC" id="2.4.2.10"/>
    </reaction>
</comment>
<evidence type="ECO:0000256" key="2">
    <source>
        <dbReference type="ARBA" id="ARBA00011971"/>
    </source>
</evidence>
<comment type="pathway">
    <text evidence="1 6">Pyrimidine metabolism; UMP biosynthesis via de novo pathway; UMP from orotate: step 1/2.</text>
</comment>
<dbReference type="HAMAP" id="MF_01208">
    <property type="entry name" value="PyrE"/>
    <property type="match status" value="1"/>
</dbReference>
<dbReference type="NCBIfam" id="TIGR00336">
    <property type="entry name" value="pyrE"/>
    <property type="match status" value="1"/>
</dbReference>
<dbReference type="EMBL" id="JAFITA010000024">
    <property type="protein sequence ID" value="MBN4077499.1"/>
    <property type="molecule type" value="Genomic_DNA"/>
</dbReference>
<dbReference type="SUPFAM" id="SSF53271">
    <property type="entry name" value="PRTase-like"/>
    <property type="match status" value="1"/>
</dbReference>
<evidence type="ECO:0000256" key="6">
    <source>
        <dbReference type="HAMAP-Rule" id="MF_01208"/>
    </source>
</evidence>
<name>A0ABS3AWA6_9FIRM</name>
<feature type="binding site" evidence="6">
    <location>
        <position position="112"/>
    </location>
    <ligand>
        <name>5-phospho-alpha-D-ribose 1-diphosphate</name>
        <dbReference type="ChEBI" id="CHEBI:58017"/>
        <note>ligand shared between dimeric partners</note>
    </ligand>
</feature>
<protein>
    <recommendedName>
        <fullName evidence="2 6">Orotate phosphoribosyltransferase</fullName>
        <shortName evidence="6">OPRT</shortName>
        <shortName evidence="6">OPRTase</shortName>
        <ecNumber evidence="2 6">2.4.2.10</ecNumber>
    </recommendedName>
</protein>
<reference evidence="7" key="1">
    <citation type="submission" date="2021-02" db="EMBL/GenBank/DDBJ databases">
        <title>Activity-based single-cell genomes from oceanic crustal fluid captures similar information to metagenomic and metatranscriptomic surveys with orders of magnitude less sampling.</title>
        <authorList>
            <person name="D'Angelo T.S."/>
            <person name="Orcutt B.N."/>
        </authorList>
    </citation>
    <scope>NUCLEOTIDE SEQUENCE [LARGE SCALE GENOMIC DNA]</scope>
    <source>
        <strain evidence="7">AH-315-E05</strain>
    </source>
</reference>
<dbReference type="InterPro" id="IPR029057">
    <property type="entry name" value="PRTase-like"/>
</dbReference>
<keyword evidence="5 6" id="KW-0665">Pyrimidine biosynthesis</keyword>
<comment type="cofactor">
    <cofactor evidence="6">
        <name>Mg(2+)</name>
        <dbReference type="ChEBI" id="CHEBI:18420"/>
    </cofactor>
</comment>
<comment type="similarity">
    <text evidence="6">Belongs to the purine/pyrimidine phosphoribosyltransferase family. PyrE subfamily.</text>
</comment>
<sequence>MDYNMKNTDKWHRLLSLLKTFAYEKREVTLASGQKSNFYINCKQASFMGESHYLIGELFYSLLSQVEKENSFQACGGMALGAAPLLSALSLTCFLNKRELPAIIVRKDIKEHGTKATLEGEKPVAKNSKVLLLEDVITTGTSTIKAANALQKNGFIVDTVLALVDRKAGGQENLAKNGLKLYSLYNLEDFTCVK</sequence>
<feature type="binding site" evidence="6">
    <location>
        <position position="106"/>
    </location>
    <ligand>
        <name>5-phospho-alpha-D-ribose 1-diphosphate</name>
        <dbReference type="ChEBI" id="CHEBI:58017"/>
        <note>ligand shared between dimeric partners</note>
    </ligand>
</feature>
<evidence type="ECO:0000313" key="7">
    <source>
        <dbReference type="EMBL" id="MBN4077499.1"/>
    </source>
</evidence>
<comment type="caution">
    <text evidence="6">Lacks conserved residue(s) required for the propagation of feature annotation.</text>
</comment>
<comment type="subunit">
    <text evidence="6">Homodimer.</text>
</comment>
<keyword evidence="6" id="KW-0460">Magnesium</keyword>
<evidence type="ECO:0000256" key="5">
    <source>
        <dbReference type="ARBA" id="ARBA00022975"/>
    </source>
</evidence>